<dbReference type="InterPro" id="IPR029069">
    <property type="entry name" value="HotDog_dom_sf"/>
</dbReference>
<gene>
    <name evidence="3" type="ORF">DI544_14740</name>
</gene>
<dbReference type="AlphaFoldDB" id="A0A2W5QTZ0"/>
<evidence type="ECO:0000313" key="4">
    <source>
        <dbReference type="Proteomes" id="UP000249229"/>
    </source>
</evidence>
<dbReference type="GO" id="GO:0005829">
    <property type="term" value="C:cytosol"/>
    <property type="evidence" value="ECO:0007669"/>
    <property type="project" value="TreeGrafter"/>
</dbReference>
<dbReference type="Proteomes" id="UP000249229">
    <property type="component" value="Unassembled WGS sequence"/>
</dbReference>
<dbReference type="PANTHER" id="PTHR43240">
    <property type="entry name" value="1,4-DIHYDROXY-2-NAPHTHOYL-COA THIOESTERASE 1"/>
    <property type="match status" value="1"/>
</dbReference>
<feature type="domain" description="Thioesterase" evidence="2">
    <location>
        <begin position="60"/>
        <end position="137"/>
    </location>
</feature>
<evidence type="ECO:0000313" key="3">
    <source>
        <dbReference type="EMBL" id="PZQ58233.1"/>
    </source>
</evidence>
<dbReference type="InterPro" id="IPR003736">
    <property type="entry name" value="PAAI_dom"/>
</dbReference>
<organism evidence="3 4">
    <name type="scientific">Sphingomonas taxi</name>
    <dbReference type="NCBI Taxonomy" id="1549858"/>
    <lineage>
        <taxon>Bacteria</taxon>
        <taxon>Pseudomonadati</taxon>
        <taxon>Pseudomonadota</taxon>
        <taxon>Alphaproteobacteria</taxon>
        <taxon>Sphingomonadales</taxon>
        <taxon>Sphingomonadaceae</taxon>
        <taxon>Sphingomonas</taxon>
    </lineage>
</organism>
<accession>A0A2W5QTZ0</accession>
<reference evidence="3 4" key="1">
    <citation type="submission" date="2017-08" db="EMBL/GenBank/DDBJ databases">
        <title>Infants hospitalized years apart are colonized by the same room-sourced microbial strains.</title>
        <authorList>
            <person name="Brooks B."/>
            <person name="Olm M.R."/>
            <person name="Firek B.A."/>
            <person name="Baker R."/>
            <person name="Thomas B.C."/>
            <person name="Morowitz M.J."/>
            <person name="Banfield J.F."/>
        </authorList>
    </citation>
    <scope>NUCLEOTIDE SEQUENCE [LARGE SCALE GENOMIC DNA]</scope>
    <source>
        <strain evidence="3">S2_005_001_R1_22</strain>
    </source>
</reference>
<evidence type="ECO:0000256" key="1">
    <source>
        <dbReference type="ARBA" id="ARBA00022801"/>
    </source>
</evidence>
<proteinExistence type="predicted"/>
<dbReference type="EMBL" id="QFQI01000020">
    <property type="protein sequence ID" value="PZQ58233.1"/>
    <property type="molecule type" value="Genomic_DNA"/>
</dbReference>
<dbReference type="InterPro" id="IPR006683">
    <property type="entry name" value="Thioestr_dom"/>
</dbReference>
<dbReference type="Gene3D" id="3.10.129.10">
    <property type="entry name" value="Hotdog Thioesterase"/>
    <property type="match status" value="1"/>
</dbReference>
<dbReference type="SUPFAM" id="SSF54637">
    <property type="entry name" value="Thioesterase/thiol ester dehydrase-isomerase"/>
    <property type="match status" value="1"/>
</dbReference>
<dbReference type="GO" id="GO:0061522">
    <property type="term" value="F:1,4-dihydroxy-2-naphthoyl-CoA thioesterase activity"/>
    <property type="evidence" value="ECO:0007669"/>
    <property type="project" value="TreeGrafter"/>
</dbReference>
<comment type="caution">
    <text evidence="3">The sequence shown here is derived from an EMBL/GenBank/DDBJ whole genome shotgun (WGS) entry which is preliminary data.</text>
</comment>
<dbReference type="Pfam" id="PF03061">
    <property type="entry name" value="4HBT"/>
    <property type="match status" value="1"/>
</dbReference>
<dbReference type="PANTHER" id="PTHR43240:SF1">
    <property type="entry name" value="BLR5584 PROTEIN"/>
    <property type="match status" value="1"/>
</dbReference>
<name>A0A2W5QTZ0_9SPHN</name>
<dbReference type="CDD" id="cd03443">
    <property type="entry name" value="PaaI_thioesterase"/>
    <property type="match status" value="1"/>
</dbReference>
<keyword evidence="1" id="KW-0378">Hydrolase</keyword>
<dbReference type="NCBIfam" id="TIGR00369">
    <property type="entry name" value="unchar_dom_1"/>
    <property type="match status" value="1"/>
</dbReference>
<sequence length="155" mass="16258">MSMLADLPPGLTGLEQLRALIDRDRQPPIHETLHIRLVAVDEGRATVEAEPGDAHLNPAGIVQGGYVAAVLDTACGCAVHASLPANTGFSTAELKVSYHRPVTDRAGLVRAEGQTLSVGRRAAFSEAKLYDQRGRLLASATSTLVILPIGRADGG</sequence>
<protein>
    <submittedName>
        <fullName evidence="3">Thioesterase</fullName>
    </submittedName>
</protein>
<evidence type="ECO:0000259" key="2">
    <source>
        <dbReference type="Pfam" id="PF03061"/>
    </source>
</evidence>